<reference evidence="2 3" key="1">
    <citation type="journal article" date="2023" name="Plants (Basel)">
        <title>Bridging the Gap: Combining Genomics and Transcriptomics Approaches to Understand Stylosanthes scabra, an Orphan Legume from the Brazilian Caatinga.</title>
        <authorList>
            <person name="Ferreira-Neto J.R.C."/>
            <person name="da Silva M.D."/>
            <person name="Binneck E."/>
            <person name="de Melo N.F."/>
            <person name="da Silva R.H."/>
            <person name="de Melo A.L.T.M."/>
            <person name="Pandolfi V."/>
            <person name="Bustamante F.O."/>
            <person name="Brasileiro-Vidal A.C."/>
            <person name="Benko-Iseppon A.M."/>
        </authorList>
    </citation>
    <scope>NUCLEOTIDE SEQUENCE [LARGE SCALE GENOMIC DNA]</scope>
    <source>
        <tissue evidence="2">Leaves</tissue>
    </source>
</reference>
<keyword evidence="3" id="KW-1185">Reference proteome</keyword>
<keyword evidence="1" id="KW-0472">Membrane</keyword>
<feature type="non-terminal residue" evidence="2">
    <location>
        <position position="1"/>
    </location>
</feature>
<protein>
    <submittedName>
        <fullName evidence="2">Uncharacterized protein</fullName>
    </submittedName>
</protein>
<evidence type="ECO:0000256" key="1">
    <source>
        <dbReference type="SAM" id="Phobius"/>
    </source>
</evidence>
<dbReference type="Proteomes" id="UP001341840">
    <property type="component" value="Unassembled WGS sequence"/>
</dbReference>
<organism evidence="2 3">
    <name type="scientific">Stylosanthes scabra</name>
    <dbReference type="NCBI Taxonomy" id="79078"/>
    <lineage>
        <taxon>Eukaryota</taxon>
        <taxon>Viridiplantae</taxon>
        <taxon>Streptophyta</taxon>
        <taxon>Embryophyta</taxon>
        <taxon>Tracheophyta</taxon>
        <taxon>Spermatophyta</taxon>
        <taxon>Magnoliopsida</taxon>
        <taxon>eudicotyledons</taxon>
        <taxon>Gunneridae</taxon>
        <taxon>Pentapetalae</taxon>
        <taxon>rosids</taxon>
        <taxon>fabids</taxon>
        <taxon>Fabales</taxon>
        <taxon>Fabaceae</taxon>
        <taxon>Papilionoideae</taxon>
        <taxon>50 kb inversion clade</taxon>
        <taxon>dalbergioids sensu lato</taxon>
        <taxon>Dalbergieae</taxon>
        <taxon>Pterocarpus clade</taxon>
        <taxon>Stylosanthes</taxon>
    </lineage>
</organism>
<feature type="non-terminal residue" evidence="2">
    <location>
        <position position="83"/>
    </location>
</feature>
<comment type="caution">
    <text evidence="2">The sequence shown here is derived from an EMBL/GenBank/DDBJ whole genome shotgun (WGS) entry which is preliminary data.</text>
</comment>
<dbReference type="EMBL" id="JASCZI010034001">
    <property type="protein sequence ID" value="MED6129162.1"/>
    <property type="molecule type" value="Genomic_DNA"/>
</dbReference>
<evidence type="ECO:0000313" key="2">
    <source>
        <dbReference type="EMBL" id="MED6129162.1"/>
    </source>
</evidence>
<feature type="transmembrane region" description="Helical" evidence="1">
    <location>
        <begin position="31"/>
        <end position="49"/>
    </location>
</feature>
<sequence>EAHNTIEDLNIDRGGTSLKPLLNRRGTWRRYLILPVPVVFLRIAFMLQLSDLGFTLSLACGGESAGGATSLLKVEAAVAAPHT</sequence>
<name>A0ABU6RYS6_9FABA</name>
<accession>A0ABU6RYS6</accession>
<gene>
    <name evidence="2" type="ORF">PIB30_105174</name>
</gene>
<evidence type="ECO:0000313" key="3">
    <source>
        <dbReference type="Proteomes" id="UP001341840"/>
    </source>
</evidence>
<proteinExistence type="predicted"/>
<keyword evidence="1" id="KW-0812">Transmembrane</keyword>
<keyword evidence="1" id="KW-1133">Transmembrane helix</keyword>